<dbReference type="EC" id="2.8.2.-" evidence="3"/>
<comment type="similarity">
    <text evidence="1 3">Belongs to the sulfotransferase 1 family.</text>
</comment>
<name>A0AAD8HYB3_9APIA</name>
<evidence type="ECO:0000259" key="4">
    <source>
        <dbReference type="Pfam" id="PF00685"/>
    </source>
</evidence>
<dbReference type="Pfam" id="PF00685">
    <property type="entry name" value="Sulfotransfer_1"/>
    <property type="match status" value="1"/>
</dbReference>
<evidence type="ECO:0000313" key="6">
    <source>
        <dbReference type="Proteomes" id="UP001237642"/>
    </source>
</evidence>
<dbReference type="SUPFAM" id="SSF52540">
    <property type="entry name" value="P-loop containing nucleoside triphosphate hydrolases"/>
    <property type="match status" value="1"/>
</dbReference>
<dbReference type="PANTHER" id="PTHR11783">
    <property type="entry name" value="SULFOTRANSFERASE SULT"/>
    <property type="match status" value="1"/>
</dbReference>
<evidence type="ECO:0000256" key="1">
    <source>
        <dbReference type="ARBA" id="ARBA00005771"/>
    </source>
</evidence>
<evidence type="ECO:0000313" key="5">
    <source>
        <dbReference type="EMBL" id="KAK1374110.1"/>
    </source>
</evidence>
<evidence type="ECO:0000256" key="3">
    <source>
        <dbReference type="RuleBase" id="RU361155"/>
    </source>
</evidence>
<dbReference type="Proteomes" id="UP001237642">
    <property type="component" value="Unassembled WGS sequence"/>
</dbReference>
<dbReference type="Gene3D" id="3.40.50.300">
    <property type="entry name" value="P-loop containing nucleotide triphosphate hydrolases"/>
    <property type="match status" value="1"/>
</dbReference>
<keyword evidence="2 3" id="KW-0808">Transferase</keyword>
<reference evidence="5" key="2">
    <citation type="submission" date="2023-05" db="EMBL/GenBank/DDBJ databases">
        <authorList>
            <person name="Schelkunov M.I."/>
        </authorList>
    </citation>
    <scope>NUCLEOTIDE SEQUENCE</scope>
    <source>
        <strain evidence="5">Hsosn_3</strain>
        <tissue evidence="5">Leaf</tissue>
    </source>
</reference>
<comment type="caution">
    <text evidence="5">The sequence shown here is derived from an EMBL/GenBank/DDBJ whole genome shotgun (WGS) entry which is preliminary data.</text>
</comment>
<reference evidence="5" key="1">
    <citation type="submission" date="2023-02" db="EMBL/GenBank/DDBJ databases">
        <title>Genome of toxic invasive species Heracleum sosnowskyi carries increased number of genes despite the absence of recent whole-genome duplications.</title>
        <authorList>
            <person name="Schelkunov M."/>
            <person name="Shtratnikova V."/>
            <person name="Makarenko M."/>
            <person name="Klepikova A."/>
            <person name="Omelchenko D."/>
            <person name="Novikova G."/>
            <person name="Obukhova E."/>
            <person name="Bogdanov V."/>
            <person name="Penin A."/>
            <person name="Logacheva M."/>
        </authorList>
    </citation>
    <scope>NUCLEOTIDE SEQUENCE</scope>
    <source>
        <strain evidence="5">Hsosn_3</strain>
        <tissue evidence="5">Leaf</tissue>
    </source>
</reference>
<organism evidence="5 6">
    <name type="scientific">Heracleum sosnowskyi</name>
    <dbReference type="NCBI Taxonomy" id="360622"/>
    <lineage>
        <taxon>Eukaryota</taxon>
        <taxon>Viridiplantae</taxon>
        <taxon>Streptophyta</taxon>
        <taxon>Embryophyta</taxon>
        <taxon>Tracheophyta</taxon>
        <taxon>Spermatophyta</taxon>
        <taxon>Magnoliopsida</taxon>
        <taxon>eudicotyledons</taxon>
        <taxon>Gunneridae</taxon>
        <taxon>Pentapetalae</taxon>
        <taxon>asterids</taxon>
        <taxon>campanulids</taxon>
        <taxon>Apiales</taxon>
        <taxon>Apiaceae</taxon>
        <taxon>Apioideae</taxon>
        <taxon>apioid superclade</taxon>
        <taxon>Tordylieae</taxon>
        <taxon>Tordyliinae</taxon>
        <taxon>Heracleum</taxon>
    </lineage>
</organism>
<proteinExistence type="inferred from homology"/>
<dbReference type="InterPro" id="IPR027417">
    <property type="entry name" value="P-loop_NTPase"/>
</dbReference>
<protein>
    <recommendedName>
        <fullName evidence="3">Sulfotransferase</fullName>
        <ecNumber evidence="3">2.8.2.-</ecNumber>
    </recommendedName>
</protein>
<sequence length="327" mass="38111">MAFTQLIEEDDHQELSQESKEFLLTLPRNKGWRTRNLYLFQGFWCQAKEIHAILSFQQHFQAQAKDIIVASIPKTGTTWLKALTFSIVNRHLFTLQKEHPLLTSNPHDLVPFLEYNLYANNNIPGPSRPRLMATHVPFHALPDSIKMESNTSRVVYISRNPFDTFLSIWHFMSKIRPDELGPFSFEEAFDMYCNGVVGYGPYWEHMLGYYKESMKNPEKVLFLKYEELKDNIEFHLKRLAEFLGCPFSAEEEREGVIEDVAKLCSFENLKELDVNKNGKCIANFENKHLFRTAKVGDWMNHFTPLMVEQLSTIMEQKLEGSGLAFKI</sequence>
<accession>A0AAD8HYB3</accession>
<dbReference type="AlphaFoldDB" id="A0AAD8HYB3"/>
<dbReference type="EMBL" id="JAUIZM010000007">
    <property type="protein sequence ID" value="KAK1374110.1"/>
    <property type="molecule type" value="Genomic_DNA"/>
</dbReference>
<evidence type="ECO:0000256" key="2">
    <source>
        <dbReference type="ARBA" id="ARBA00022679"/>
    </source>
</evidence>
<dbReference type="InterPro" id="IPR000863">
    <property type="entry name" value="Sulfotransferase_dom"/>
</dbReference>
<dbReference type="GO" id="GO:0008146">
    <property type="term" value="F:sulfotransferase activity"/>
    <property type="evidence" value="ECO:0007669"/>
    <property type="project" value="InterPro"/>
</dbReference>
<gene>
    <name evidence="5" type="ORF">POM88_030303</name>
</gene>
<keyword evidence="6" id="KW-1185">Reference proteome</keyword>
<feature type="domain" description="Sulfotransferase" evidence="4">
    <location>
        <begin position="65"/>
        <end position="322"/>
    </location>
</feature>